<reference evidence="1" key="1">
    <citation type="journal article" date="2014" name="Genome Biol. Evol.">
        <title>Pangenome evidence for extensive interdomain horizontal transfer affecting lineage core and shell genes in uncultured planktonic thaumarchaeota and euryarchaeota.</title>
        <authorList>
            <person name="Deschamps P."/>
            <person name="Zivanovic Y."/>
            <person name="Moreira D."/>
            <person name="Rodriguez-Valera F."/>
            <person name="Lopez-Garcia P."/>
        </authorList>
    </citation>
    <scope>NUCLEOTIDE SEQUENCE</scope>
</reference>
<proteinExistence type="predicted"/>
<accession>A0A075G9T1</accession>
<organism evidence="1">
    <name type="scientific">uncultured marine group II/III euryarchaeote KM3_12_C02</name>
    <dbReference type="NCBI Taxonomy" id="1457858"/>
    <lineage>
        <taxon>Archaea</taxon>
        <taxon>Methanobacteriati</taxon>
        <taxon>Methanobacteriota</taxon>
        <taxon>environmental samples</taxon>
    </lineage>
</organism>
<name>A0A075G9T1_9EURY</name>
<evidence type="ECO:0000313" key="1">
    <source>
        <dbReference type="EMBL" id="AIF00115.1"/>
    </source>
</evidence>
<sequence length="138" mass="15034">MSEEEVEVDISPLEIESDISPPLINCPNCDGLLPLGLGTKTCALCSAVANVEHEATRKEWAEERFACPNCSKVLVCGVEERPAKVACSSCSNQIVVKPKVVKVEITCPSCERRLRLKPRPGSRQITCPACDDAFKVTF</sequence>
<dbReference type="AlphaFoldDB" id="A0A075G9T1"/>
<dbReference type="EMBL" id="KF900581">
    <property type="protein sequence ID" value="AIF00115.1"/>
    <property type="molecule type" value="Genomic_DNA"/>
</dbReference>
<protein>
    <submittedName>
        <fullName evidence="1">Uncharacterized protein</fullName>
    </submittedName>
</protein>